<dbReference type="RefSeq" id="WP_012785580.1">
    <property type="nucleotide sequence ID" value="NC_013131.1"/>
</dbReference>
<evidence type="ECO:0008006" key="3">
    <source>
        <dbReference type="Google" id="ProtNLM"/>
    </source>
</evidence>
<dbReference type="EMBL" id="CP001700">
    <property type="protein sequence ID" value="ACU70286.1"/>
    <property type="molecule type" value="Genomic_DNA"/>
</dbReference>
<protein>
    <recommendedName>
        <fullName evidence="3">Adhesin domain-containing protein</fullName>
    </recommendedName>
</protein>
<dbReference type="HOGENOM" id="CLU_1118586_0_0_11"/>
<dbReference type="Proteomes" id="UP000000851">
    <property type="component" value="Chromosome"/>
</dbReference>
<sequence length="248" mass="25335" precursor="true">MSSEPTPTRRPIAAVRISTIALLGIVAAVAVPACAAAIVLSGTVDSKQVQQNLGMDQPVSRVVIVDSDSSVHVTANPALFGVSGQATLSWHAFSGTSHAKVVEQYADGVLTLSKDCGGIDCGADIDIQVPPKVSVQVNTSNAGISVTGVLGAVDLHSSNASITAKQLGSGDATLATQNASIHASFTGAPKSIRATTSNASVSIVTDGHTPYYDDVKTSNGDTNLQNVRDRRSANVLYIHTSSGGITVK</sequence>
<dbReference type="OrthoDB" id="5243271at2"/>
<proteinExistence type="predicted"/>
<evidence type="ECO:0000313" key="1">
    <source>
        <dbReference type="EMBL" id="ACU70286.1"/>
    </source>
</evidence>
<gene>
    <name evidence="1" type="ordered locus">Caci_1363</name>
</gene>
<dbReference type="KEGG" id="cai:Caci_1363"/>
<dbReference type="AlphaFoldDB" id="C7Q8M1"/>
<evidence type="ECO:0000313" key="2">
    <source>
        <dbReference type="Proteomes" id="UP000000851"/>
    </source>
</evidence>
<reference evidence="1 2" key="1">
    <citation type="journal article" date="2009" name="Stand. Genomic Sci.">
        <title>Complete genome sequence of Catenulispora acidiphila type strain (ID 139908).</title>
        <authorList>
            <person name="Copeland A."/>
            <person name="Lapidus A."/>
            <person name="Glavina Del Rio T."/>
            <person name="Nolan M."/>
            <person name="Lucas S."/>
            <person name="Chen F."/>
            <person name="Tice H."/>
            <person name="Cheng J.F."/>
            <person name="Bruce D."/>
            <person name="Goodwin L."/>
            <person name="Pitluck S."/>
            <person name="Mikhailova N."/>
            <person name="Pati A."/>
            <person name="Ivanova N."/>
            <person name="Mavromatis K."/>
            <person name="Chen A."/>
            <person name="Palaniappan K."/>
            <person name="Chain P."/>
            <person name="Land M."/>
            <person name="Hauser L."/>
            <person name="Chang Y.J."/>
            <person name="Jeffries C.D."/>
            <person name="Chertkov O."/>
            <person name="Brettin T."/>
            <person name="Detter J.C."/>
            <person name="Han C."/>
            <person name="Ali Z."/>
            <person name="Tindall B.J."/>
            <person name="Goker M."/>
            <person name="Bristow J."/>
            <person name="Eisen J.A."/>
            <person name="Markowitz V."/>
            <person name="Hugenholtz P."/>
            <person name="Kyrpides N.C."/>
            <person name="Klenk H.P."/>
        </authorList>
    </citation>
    <scope>NUCLEOTIDE SEQUENCE [LARGE SCALE GENOMIC DNA]</scope>
    <source>
        <strain evidence="2">DSM 44928 / JCM 14897 / NBRC 102108 / NRRL B-24433 / ID139908</strain>
    </source>
</reference>
<accession>C7Q8M1</accession>
<dbReference type="eggNOG" id="COG3595">
    <property type="taxonomic scope" value="Bacteria"/>
</dbReference>
<name>C7Q8M1_CATAD</name>
<keyword evidence="2" id="KW-1185">Reference proteome</keyword>
<dbReference type="STRING" id="479433.Caci_1363"/>
<organism evidence="1 2">
    <name type="scientific">Catenulispora acidiphila (strain DSM 44928 / JCM 14897 / NBRC 102108 / NRRL B-24433 / ID139908)</name>
    <dbReference type="NCBI Taxonomy" id="479433"/>
    <lineage>
        <taxon>Bacteria</taxon>
        <taxon>Bacillati</taxon>
        <taxon>Actinomycetota</taxon>
        <taxon>Actinomycetes</taxon>
        <taxon>Catenulisporales</taxon>
        <taxon>Catenulisporaceae</taxon>
        <taxon>Catenulispora</taxon>
    </lineage>
</organism>
<dbReference type="InParanoid" id="C7Q8M1"/>